<dbReference type="Pfam" id="PF13517">
    <property type="entry name" value="FG-GAP_3"/>
    <property type="match status" value="2"/>
</dbReference>
<dbReference type="Gene3D" id="1.25.40.10">
    <property type="entry name" value="Tetratricopeptide repeat domain"/>
    <property type="match status" value="1"/>
</dbReference>
<dbReference type="InterPro" id="IPR011519">
    <property type="entry name" value="UnbV_ASPIC"/>
</dbReference>
<keyword evidence="2" id="KW-0802">TPR repeat</keyword>
<dbReference type="OrthoDB" id="5287961at2"/>
<reference evidence="4 5" key="1">
    <citation type="submission" date="2019-02" db="EMBL/GenBank/DDBJ databases">
        <title>Deep-cultivation of Planctomycetes and their phenomic and genomic characterization uncovers novel biology.</title>
        <authorList>
            <person name="Wiegand S."/>
            <person name="Jogler M."/>
            <person name="Boedeker C."/>
            <person name="Pinto D."/>
            <person name="Vollmers J."/>
            <person name="Rivas-Marin E."/>
            <person name="Kohn T."/>
            <person name="Peeters S.H."/>
            <person name="Heuer A."/>
            <person name="Rast P."/>
            <person name="Oberbeckmann S."/>
            <person name="Bunk B."/>
            <person name="Jeske O."/>
            <person name="Meyerdierks A."/>
            <person name="Storesund J.E."/>
            <person name="Kallscheuer N."/>
            <person name="Luecker S."/>
            <person name="Lage O.M."/>
            <person name="Pohl T."/>
            <person name="Merkel B.J."/>
            <person name="Hornburger P."/>
            <person name="Mueller R.-W."/>
            <person name="Bruemmer F."/>
            <person name="Labrenz M."/>
            <person name="Spormann A.M."/>
            <person name="Op Den Camp H."/>
            <person name="Overmann J."/>
            <person name="Amann R."/>
            <person name="Jetten M.S.M."/>
            <person name="Mascher T."/>
            <person name="Medema M.H."/>
            <person name="Devos D.P."/>
            <person name="Kaster A.-K."/>
            <person name="Ovreas L."/>
            <person name="Rohde M."/>
            <person name="Galperin M.Y."/>
            <person name="Jogler C."/>
        </authorList>
    </citation>
    <scope>NUCLEOTIDE SEQUENCE [LARGE SCALE GENOMIC DNA]</scope>
    <source>
        <strain evidence="4 5">KOR42</strain>
    </source>
</reference>
<proteinExistence type="predicted"/>
<dbReference type="PANTHER" id="PTHR16026:SF0">
    <property type="entry name" value="CARTILAGE ACIDIC PROTEIN 1"/>
    <property type="match status" value="1"/>
</dbReference>
<keyword evidence="5" id="KW-1185">Reference proteome</keyword>
<dbReference type="Pfam" id="PF13174">
    <property type="entry name" value="TPR_6"/>
    <property type="match status" value="1"/>
</dbReference>
<sequence length="994" mass="108564">MFQERNSAKHSLNSQGRPRRRLGEVCFLCISLIVICGCSSPDDEQLLNQARDALSIRDYKSAEDLAASVSQASPLRFDALMIAGEAAMRGRNFEGARGYFQTVADSPSSQTLDARFYLAEVLRELKLLSEAVAQYQRVLKDEPLNIACHERLAFLESMAGRRWESENHYFALVQSGSATLQELALFADLDRPIEPGEYLDKCIAVAPDDRYVRLATAQSAIASGDRSAAVEILREELVQFPDDVSTLSALGVLISESSDGELVAWNESLPEHAESHPDVWYVRGRWASHSKEFSLAEDCLLKALELAPQHRQAMYLLIQTITASGEPPDPELVQRSEALLLLSQQVDHVLRSDGKSEESVRSVVELLESTGRIWETCAWSVYAKKQFPAAIWPDEFLAEYGPLLDDDLDVVSEESRVVAAPSDDPAKRFASFVESRRGVESSSSLPSVAASAIQFEELPLDFIYENGADDATSGARMFEQTGGGVGVLDFDCDGRMDLFFPQGGDWPTGHSVPQNTGRLTDAIFRNLGSDEFRNVADAAGFSAERDFGQGVAIGDFDQDGFADIYVANVGKNALYWNAGDGTFLDVSEQLAERESKWTASVAIADLNGDSNPDLFDVNYLEGPRVYELICQGKACSPSVFEGAADDLLISNGSGEFETCLKSEVSEQSKGLGIVVIPETPPELPSLFIACDQVANQLLEVKVGSDAKDVRLENRALVSGVAFNHDGLAMACMGVALGDVNRDGTEDLLVTNFEDEFNTLYLRHGERMFVDSTRYSGLMSPSFPKVGWGTQFLDADHDGWLDLIVANGHVDDYRDTGGEFAMNPQFFRNVGDGRFEEIPAEMTGEFFKRKQLGRGLAVGDFNQDGLRDAAVSLIHSNASILLNTTENHNHHLNVKLVGVQSSRDAVGARVIVKVNDVKLSGSVTAGDGYMASNEKSVNFGLGNYSEIESIVIHWPSGLVTEIDSPPVDGTLLVIESDANCYFQSVDGEAKTVSCD</sequence>
<dbReference type="Gene3D" id="2.130.10.130">
    <property type="entry name" value="Integrin alpha, N-terminal"/>
    <property type="match status" value="2"/>
</dbReference>
<dbReference type="Proteomes" id="UP000317243">
    <property type="component" value="Unassembled WGS sequence"/>
</dbReference>
<dbReference type="SUPFAM" id="SSF48452">
    <property type="entry name" value="TPR-like"/>
    <property type="match status" value="1"/>
</dbReference>
<protein>
    <submittedName>
        <fullName evidence="4">ASPIC and UnbV</fullName>
    </submittedName>
</protein>
<dbReference type="PROSITE" id="PS50005">
    <property type="entry name" value="TPR"/>
    <property type="match status" value="1"/>
</dbReference>
<evidence type="ECO:0000313" key="5">
    <source>
        <dbReference type="Proteomes" id="UP000317243"/>
    </source>
</evidence>
<dbReference type="PANTHER" id="PTHR16026">
    <property type="entry name" value="CARTILAGE ACIDIC PROTEIN 1"/>
    <property type="match status" value="1"/>
</dbReference>
<dbReference type="InterPro" id="IPR028994">
    <property type="entry name" value="Integrin_alpha_N"/>
</dbReference>
<dbReference type="InterPro" id="IPR011990">
    <property type="entry name" value="TPR-like_helical_dom_sf"/>
</dbReference>
<feature type="domain" description="ASPIC/UnbV" evidence="3">
    <location>
        <begin position="904"/>
        <end position="970"/>
    </location>
</feature>
<dbReference type="EMBL" id="SIHI01000001">
    <property type="protein sequence ID" value="TWT58284.1"/>
    <property type="molecule type" value="Genomic_DNA"/>
</dbReference>
<comment type="caution">
    <text evidence="4">The sequence shown here is derived from an EMBL/GenBank/DDBJ whole genome shotgun (WGS) entry which is preliminary data.</text>
</comment>
<dbReference type="Pfam" id="PF13432">
    <property type="entry name" value="TPR_16"/>
    <property type="match status" value="1"/>
</dbReference>
<feature type="repeat" description="TPR" evidence="2">
    <location>
        <begin position="277"/>
        <end position="310"/>
    </location>
</feature>
<evidence type="ECO:0000313" key="4">
    <source>
        <dbReference type="EMBL" id="TWT58284.1"/>
    </source>
</evidence>
<dbReference type="SUPFAM" id="SSF69318">
    <property type="entry name" value="Integrin alpha N-terminal domain"/>
    <property type="match status" value="2"/>
</dbReference>
<organism evidence="4 5">
    <name type="scientific">Thalassoglobus neptunius</name>
    <dbReference type="NCBI Taxonomy" id="1938619"/>
    <lineage>
        <taxon>Bacteria</taxon>
        <taxon>Pseudomonadati</taxon>
        <taxon>Planctomycetota</taxon>
        <taxon>Planctomycetia</taxon>
        <taxon>Planctomycetales</taxon>
        <taxon>Planctomycetaceae</taxon>
        <taxon>Thalassoglobus</taxon>
    </lineage>
</organism>
<dbReference type="InterPro" id="IPR027039">
    <property type="entry name" value="Crtac1"/>
</dbReference>
<evidence type="ECO:0000256" key="1">
    <source>
        <dbReference type="ARBA" id="ARBA00022729"/>
    </source>
</evidence>
<dbReference type="Pfam" id="PF07593">
    <property type="entry name" value="UnbV_ASPIC"/>
    <property type="match status" value="1"/>
</dbReference>
<dbReference type="InterPro" id="IPR019734">
    <property type="entry name" value="TPR_rpt"/>
</dbReference>
<evidence type="ECO:0000256" key="2">
    <source>
        <dbReference type="PROSITE-ProRule" id="PRU00339"/>
    </source>
</evidence>
<dbReference type="SMART" id="SM00028">
    <property type="entry name" value="TPR"/>
    <property type="match status" value="2"/>
</dbReference>
<dbReference type="InterPro" id="IPR013517">
    <property type="entry name" value="FG-GAP"/>
</dbReference>
<dbReference type="AlphaFoldDB" id="A0A5C5X5T7"/>
<name>A0A5C5X5T7_9PLAN</name>
<keyword evidence="1" id="KW-0732">Signal</keyword>
<evidence type="ECO:0000259" key="3">
    <source>
        <dbReference type="Pfam" id="PF07593"/>
    </source>
</evidence>
<accession>A0A5C5X5T7</accession>
<gene>
    <name evidence="4" type="ORF">KOR42_16580</name>
</gene>